<dbReference type="PANTHER" id="PTHR11537:SF254">
    <property type="entry name" value="POTASSIUM VOLTAGE-GATED CHANNEL PROTEIN SHAB"/>
    <property type="match status" value="1"/>
</dbReference>
<dbReference type="Pfam" id="PF02214">
    <property type="entry name" value="BTB_2"/>
    <property type="match status" value="1"/>
</dbReference>
<gene>
    <name evidence="16" type="ORF">GTHE00462_LOCUS341</name>
</gene>
<dbReference type="InterPro" id="IPR003968">
    <property type="entry name" value="K_chnl_volt-dep_Kv"/>
</dbReference>
<proteinExistence type="predicted"/>
<keyword evidence="8 13" id="KW-1133">Transmembrane helix</keyword>
<dbReference type="GO" id="GO:0005249">
    <property type="term" value="F:voltage-gated potassium channel activity"/>
    <property type="evidence" value="ECO:0007669"/>
    <property type="project" value="InterPro"/>
</dbReference>
<evidence type="ECO:0000256" key="10">
    <source>
        <dbReference type="ARBA" id="ARBA00023136"/>
    </source>
</evidence>
<evidence type="ECO:0000256" key="1">
    <source>
        <dbReference type="ARBA" id="ARBA00004141"/>
    </source>
</evidence>
<keyword evidence="10 13" id="KW-0472">Membrane</keyword>
<keyword evidence="11" id="KW-0407">Ion channel</keyword>
<keyword evidence="2" id="KW-0813">Transport</keyword>
<keyword evidence="3" id="KW-0633">Potassium transport</keyword>
<protein>
    <recommendedName>
        <fullName evidence="17">BTB domain-containing protein</fullName>
    </recommendedName>
</protein>
<dbReference type="Gene3D" id="1.20.120.350">
    <property type="entry name" value="Voltage-gated potassium channels. Chain C"/>
    <property type="match status" value="1"/>
</dbReference>
<keyword evidence="5" id="KW-0631">Potassium channel</keyword>
<evidence type="ECO:0000259" key="14">
    <source>
        <dbReference type="Pfam" id="PF00520"/>
    </source>
</evidence>
<feature type="domain" description="Ion transport" evidence="14">
    <location>
        <begin position="253"/>
        <end position="472"/>
    </location>
</feature>
<accession>A0A7S4LZL9</accession>
<dbReference type="GO" id="GO:0008076">
    <property type="term" value="C:voltage-gated potassium channel complex"/>
    <property type="evidence" value="ECO:0007669"/>
    <property type="project" value="InterPro"/>
</dbReference>
<dbReference type="Gene3D" id="1.10.287.70">
    <property type="match status" value="1"/>
</dbReference>
<evidence type="ECO:0000256" key="4">
    <source>
        <dbReference type="ARBA" id="ARBA00022692"/>
    </source>
</evidence>
<organism evidence="16">
    <name type="scientific">Guillardia theta</name>
    <name type="common">Cryptophyte</name>
    <name type="synonym">Cryptomonas phi</name>
    <dbReference type="NCBI Taxonomy" id="55529"/>
    <lineage>
        <taxon>Eukaryota</taxon>
        <taxon>Cryptophyceae</taxon>
        <taxon>Pyrenomonadales</taxon>
        <taxon>Geminigeraceae</taxon>
        <taxon>Guillardia</taxon>
    </lineage>
</organism>
<keyword evidence="9" id="KW-0406">Ion transport</keyword>
<evidence type="ECO:0000256" key="12">
    <source>
        <dbReference type="SAM" id="MobiDB-lite"/>
    </source>
</evidence>
<comment type="subcellular location">
    <subcellularLocation>
        <location evidence="1">Membrane</location>
        <topology evidence="1">Multi-pass membrane protein</topology>
    </subcellularLocation>
</comment>
<sequence>MGFPQAISLSAKDVHVSDVESFARMSSHGASEASCSTTSSYEKTLVWGAPMSHYEHVDSHSAHRAERHRGMRTDQAAESDPAAHAQLQKELRAKENWDTMISEVARKMMANGGLGRKICINSGGMVCITYEKYLRRYPGTLLSDMIRNPNHDLFRKGFIFLDRHPFAAVEIVNSYRDGFIPVKPPHIASEVWQNELLYFKMHEADPPIPGLDGFLALYRQSFNSEEDGRPSAGFRATLYALLEEPKSSTLAWFISMTSLILVVASVVVLCVETLPQLAKNDQLQSTFEFVDVGFVSAFTFEYLSRLLVNQNKRKFVFRPLNIIDLLSILPTWITLIFPAAEASKVLKVLRILRVFKLARHSDGLQVLGKTAIAARNELSQALFCFIILVILFAAIVFYAEDNAANPYGEPFLSIPHSMWWAVITLCTIGYGDMTPVTDTGRLFGSMACVAGVVMVALPISVISSTFQEKYAEHMEKQKIEEARHLREKESYKKALPTWRLLFKMRGVGSMRNLVPSRSLSNQSISLSSSQ</sequence>
<evidence type="ECO:0000256" key="13">
    <source>
        <dbReference type="SAM" id="Phobius"/>
    </source>
</evidence>
<evidence type="ECO:0000256" key="11">
    <source>
        <dbReference type="ARBA" id="ARBA00023303"/>
    </source>
</evidence>
<feature type="domain" description="Potassium channel tetramerisation-type BTB" evidence="15">
    <location>
        <begin position="118"/>
        <end position="203"/>
    </location>
</feature>
<reference evidence="16" key="1">
    <citation type="submission" date="2021-01" db="EMBL/GenBank/DDBJ databases">
        <authorList>
            <person name="Corre E."/>
            <person name="Pelletier E."/>
            <person name="Niang G."/>
            <person name="Scheremetjew M."/>
            <person name="Finn R."/>
            <person name="Kale V."/>
            <person name="Holt S."/>
            <person name="Cochrane G."/>
            <person name="Meng A."/>
            <person name="Brown T."/>
            <person name="Cohen L."/>
        </authorList>
    </citation>
    <scope>NUCLEOTIDE SEQUENCE</scope>
    <source>
        <strain evidence="16">CCMP 2712</strain>
    </source>
</reference>
<evidence type="ECO:0000259" key="15">
    <source>
        <dbReference type="Pfam" id="PF02214"/>
    </source>
</evidence>
<evidence type="ECO:0000256" key="3">
    <source>
        <dbReference type="ARBA" id="ARBA00022538"/>
    </source>
</evidence>
<dbReference type="PANTHER" id="PTHR11537">
    <property type="entry name" value="VOLTAGE-GATED POTASSIUM CHANNEL"/>
    <property type="match status" value="1"/>
</dbReference>
<feature type="transmembrane region" description="Helical" evidence="13">
    <location>
        <begin position="320"/>
        <end position="340"/>
    </location>
</feature>
<dbReference type="InterPro" id="IPR011333">
    <property type="entry name" value="SKP1/BTB/POZ_sf"/>
</dbReference>
<keyword evidence="6" id="KW-0851">Voltage-gated channel</keyword>
<feature type="region of interest" description="Disordered" evidence="12">
    <location>
        <begin position="57"/>
        <end position="85"/>
    </location>
</feature>
<evidence type="ECO:0000256" key="7">
    <source>
        <dbReference type="ARBA" id="ARBA00022958"/>
    </source>
</evidence>
<evidence type="ECO:0000313" key="16">
    <source>
        <dbReference type="EMBL" id="CAE2191030.1"/>
    </source>
</evidence>
<evidence type="ECO:0000256" key="5">
    <source>
        <dbReference type="ARBA" id="ARBA00022826"/>
    </source>
</evidence>
<evidence type="ECO:0000256" key="8">
    <source>
        <dbReference type="ARBA" id="ARBA00022989"/>
    </source>
</evidence>
<dbReference type="InterPro" id="IPR003131">
    <property type="entry name" value="T1-type_BTB"/>
</dbReference>
<dbReference type="InterPro" id="IPR027359">
    <property type="entry name" value="Volt_channel_dom_sf"/>
</dbReference>
<dbReference type="EMBL" id="HBKN01000413">
    <property type="protein sequence ID" value="CAE2191030.1"/>
    <property type="molecule type" value="Transcribed_RNA"/>
</dbReference>
<keyword evidence="4 13" id="KW-0812">Transmembrane</keyword>
<dbReference type="GO" id="GO:0051260">
    <property type="term" value="P:protein homooligomerization"/>
    <property type="evidence" value="ECO:0007669"/>
    <property type="project" value="InterPro"/>
</dbReference>
<dbReference type="Pfam" id="PF00520">
    <property type="entry name" value="Ion_trans"/>
    <property type="match status" value="1"/>
</dbReference>
<feature type="transmembrane region" description="Helical" evidence="13">
    <location>
        <begin position="411"/>
        <end position="430"/>
    </location>
</feature>
<keyword evidence="7" id="KW-0630">Potassium</keyword>
<dbReference type="GO" id="GO:0001508">
    <property type="term" value="P:action potential"/>
    <property type="evidence" value="ECO:0007669"/>
    <property type="project" value="TreeGrafter"/>
</dbReference>
<dbReference type="InterPro" id="IPR005821">
    <property type="entry name" value="Ion_trans_dom"/>
</dbReference>
<evidence type="ECO:0000256" key="2">
    <source>
        <dbReference type="ARBA" id="ARBA00022448"/>
    </source>
</evidence>
<evidence type="ECO:0008006" key="17">
    <source>
        <dbReference type="Google" id="ProtNLM"/>
    </source>
</evidence>
<feature type="transmembrane region" description="Helical" evidence="13">
    <location>
        <begin position="442"/>
        <end position="466"/>
    </location>
</feature>
<dbReference type="FunFam" id="1.10.287.70:FF:000028">
    <property type="entry name" value="potassium voltage-gated channel subfamily D member 3"/>
    <property type="match status" value="1"/>
</dbReference>
<dbReference type="PRINTS" id="PR01491">
    <property type="entry name" value="KVCHANNEL"/>
</dbReference>
<evidence type="ECO:0000256" key="9">
    <source>
        <dbReference type="ARBA" id="ARBA00023065"/>
    </source>
</evidence>
<dbReference type="Gene3D" id="3.30.710.10">
    <property type="entry name" value="Potassium Channel Kv1.1, Chain A"/>
    <property type="match status" value="1"/>
</dbReference>
<name>A0A7S4LZL9_GUITH</name>
<dbReference type="InterPro" id="IPR028325">
    <property type="entry name" value="VG_K_chnl"/>
</dbReference>
<dbReference type="SUPFAM" id="SSF81324">
    <property type="entry name" value="Voltage-gated potassium channels"/>
    <property type="match status" value="1"/>
</dbReference>
<feature type="transmembrane region" description="Helical" evidence="13">
    <location>
        <begin position="250"/>
        <end position="269"/>
    </location>
</feature>
<dbReference type="AlphaFoldDB" id="A0A7S4LZL9"/>
<dbReference type="PRINTS" id="PR00169">
    <property type="entry name" value="KCHANNEL"/>
</dbReference>
<evidence type="ECO:0000256" key="6">
    <source>
        <dbReference type="ARBA" id="ARBA00022882"/>
    </source>
</evidence>
<dbReference type="SUPFAM" id="SSF54695">
    <property type="entry name" value="POZ domain"/>
    <property type="match status" value="1"/>
</dbReference>
<feature type="transmembrane region" description="Helical" evidence="13">
    <location>
        <begin position="378"/>
        <end position="399"/>
    </location>
</feature>